<sequence>MIGGDHRVFTLAEVREAFPFVQRITRQAFLELEPVRQRLARLVPGHPVQREVEAEYEVIVRRWVGKMQRLGLLVRGLWLVDFDTGDGFLCWRFPQLKVGHYYAYGEAYTDRRPIDEVVEEFDPDWAHG</sequence>
<dbReference type="Pfam" id="PF09969">
    <property type="entry name" value="DUF2203"/>
    <property type="match status" value="1"/>
</dbReference>
<comment type="caution">
    <text evidence="1">The sequence shown here is derived from an EMBL/GenBank/DDBJ whole genome shotgun (WGS) entry which is preliminary data.</text>
</comment>
<organism evidence="1 2">
    <name type="scientific">Candidatus Muproteobacteria bacterium RBG_16_62_13</name>
    <dbReference type="NCBI Taxonomy" id="1817756"/>
    <lineage>
        <taxon>Bacteria</taxon>
        <taxon>Pseudomonadati</taxon>
        <taxon>Pseudomonadota</taxon>
        <taxon>Candidatus Muproteobacteria</taxon>
    </lineage>
</organism>
<evidence type="ECO:0000313" key="1">
    <source>
        <dbReference type="EMBL" id="OGI41721.1"/>
    </source>
</evidence>
<dbReference type="AlphaFoldDB" id="A0A1F6T993"/>
<evidence type="ECO:0008006" key="3">
    <source>
        <dbReference type="Google" id="ProtNLM"/>
    </source>
</evidence>
<dbReference type="EMBL" id="MFSQ01000001">
    <property type="protein sequence ID" value="OGI41721.1"/>
    <property type="molecule type" value="Genomic_DNA"/>
</dbReference>
<dbReference type="STRING" id="1817756.A2140_05560"/>
<name>A0A1F6T993_9PROT</name>
<gene>
    <name evidence="1" type="ORF">A2140_05560</name>
</gene>
<accession>A0A1F6T993</accession>
<reference evidence="1 2" key="1">
    <citation type="journal article" date="2016" name="Nat. Commun.">
        <title>Thousands of microbial genomes shed light on interconnected biogeochemical processes in an aquifer system.</title>
        <authorList>
            <person name="Anantharaman K."/>
            <person name="Brown C.T."/>
            <person name="Hug L.A."/>
            <person name="Sharon I."/>
            <person name="Castelle C.J."/>
            <person name="Probst A.J."/>
            <person name="Thomas B.C."/>
            <person name="Singh A."/>
            <person name="Wilkins M.J."/>
            <person name="Karaoz U."/>
            <person name="Brodie E.L."/>
            <person name="Williams K.H."/>
            <person name="Hubbard S.S."/>
            <person name="Banfield J.F."/>
        </authorList>
    </citation>
    <scope>NUCLEOTIDE SEQUENCE [LARGE SCALE GENOMIC DNA]</scope>
</reference>
<evidence type="ECO:0000313" key="2">
    <source>
        <dbReference type="Proteomes" id="UP000178379"/>
    </source>
</evidence>
<dbReference type="Proteomes" id="UP000178379">
    <property type="component" value="Unassembled WGS sequence"/>
</dbReference>
<protein>
    <recommendedName>
        <fullName evidence="3">DUF2203 domain-containing protein</fullName>
    </recommendedName>
</protein>
<proteinExistence type="predicted"/>
<dbReference type="InterPro" id="IPR018699">
    <property type="entry name" value="DUF2203"/>
</dbReference>